<dbReference type="InterPro" id="IPR027417">
    <property type="entry name" value="P-loop_NTPase"/>
</dbReference>
<evidence type="ECO:0000313" key="10">
    <source>
        <dbReference type="EMBL" id="GGO64303.1"/>
    </source>
</evidence>
<feature type="domain" description="ABC transmembrane type-1" evidence="9">
    <location>
        <begin position="44"/>
        <end position="320"/>
    </location>
</feature>
<dbReference type="GO" id="GO:0005524">
    <property type="term" value="F:ATP binding"/>
    <property type="evidence" value="ECO:0007669"/>
    <property type="project" value="UniProtKB-KW"/>
</dbReference>
<dbReference type="FunFam" id="3.40.50.300:FF:000218">
    <property type="entry name" value="Multidrug ABC transporter ATP-binding protein"/>
    <property type="match status" value="1"/>
</dbReference>
<evidence type="ECO:0000313" key="11">
    <source>
        <dbReference type="Proteomes" id="UP000606935"/>
    </source>
</evidence>
<feature type="transmembrane region" description="Helical" evidence="7">
    <location>
        <begin position="186"/>
        <end position="203"/>
    </location>
</feature>
<comment type="caution">
    <text evidence="10">The sequence shown here is derived from an EMBL/GenBank/DDBJ whole genome shotgun (WGS) entry which is preliminary data.</text>
</comment>
<dbReference type="PANTHER" id="PTHR43394:SF1">
    <property type="entry name" value="ATP-BINDING CASSETTE SUB-FAMILY B MEMBER 10, MITOCHONDRIAL"/>
    <property type="match status" value="1"/>
</dbReference>
<dbReference type="PROSITE" id="PS50893">
    <property type="entry name" value="ABC_TRANSPORTER_2"/>
    <property type="match status" value="1"/>
</dbReference>
<dbReference type="InterPro" id="IPR011527">
    <property type="entry name" value="ABC1_TM_dom"/>
</dbReference>
<dbReference type="SUPFAM" id="SSF90123">
    <property type="entry name" value="ABC transporter transmembrane region"/>
    <property type="match status" value="1"/>
</dbReference>
<dbReference type="GO" id="GO:0005886">
    <property type="term" value="C:plasma membrane"/>
    <property type="evidence" value="ECO:0007669"/>
    <property type="project" value="UniProtKB-SubCell"/>
</dbReference>
<dbReference type="GO" id="GO:0016887">
    <property type="term" value="F:ATP hydrolysis activity"/>
    <property type="evidence" value="ECO:0007669"/>
    <property type="project" value="InterPro"/>
</dbReference>
<name>A0A917YTA6_9ALTE</name>
<dbReference type="Pfam" id="PF00664">
    <property type="entry name" value="ABC_membrane"/>
    <property type="match status" value="1"/>
</dbReference>
<dbReference type="Gene3D" id="3.40.50.300">
    <property type="entry name" value="P-loop containing nucleotide triphosphate hydrolases"/>
    <property type="match status" value="1"/>
</dbReference>
<dbReference type="SUPFAM" id="SSF52540">
    <property type="entry name" value="P-loop containing nucleoside triphosphate hydrolases"/>
    <property type="match status" value="1"/>
</dbReference>
<evidence type="ECO:0000259" key="8">
    <source>
        <dbReference type="PROSITE" id="PS50893"/>
    </source>
</evidence>
<dbReference type="PANTHER" id="PTHR43394">
    <property type="entry name" value="ATP-DEPENDENT PERMEASE MDL1, MITOCHONDRIAL"/>
    <property type="match status" value="1"/>
</dbReference>
<evidence type="ECO:0000256" key="5">
    <source>
        <dbReference type="ARBA" id="ARBA00022989"/>
    </source>
</evidence>
<feature type="domain" description="ABC transporter" evidence="8">
    <location>
        <begin position="361"/>
        <end position="600"/>
    </location>
</feature>
<comment type="subcellular location">
    <subcellularLocation>
        <location evidence="1">Cell membrane</location>
        <topology evidence="1">Multi-pass membrane protein</topology>
    </subcellularLocation>
</comment>
<dbReference type="EMBL" id="BMLS01000001">
    <property type="protein sequence ID" value="GGO64303.1"/>
    <property type="molecule type" value="Genomic_DNA"/>
</dbReference>
<feature type="transmembrane region" description="Helical" evidence="7">
    <location>
        <begin position="82"/>
        <end position="104"/>
    </location>
</feature>
<dbReference type="InterPro" id="IPR039421">
    <property type="entry name" value="Type_1_exporter"/>
</dbReference>
<dbReference type="InterPro" id="IPR003439">
    <property type="entry name" value="ABC_transporter-like_ATP-bd"/>
</dbReference>
<accession>A0A917YTA6</accession>
<evidence type="ECO:0000256" key="7">
    <source>
        <dbReference type="SAM" id="Phobius"/>
    </source>
</evidence>
<dbReference type="SMART" id="SM00382">
    <property type="entry name" value="AAA"/>
    <property type="match status" value="1"/>
</dbReference>
<proteinExistence type="predicted"/>
<keyword evidence="5 7" id="KW-1133">Transmembrane helix</keyword>
<dbReference type="Proteomes" id="UP000606935">
    <property type="component" value="Unassembled WGS sequence"/>
</dbReference>
<evidence type="ECO:0000256" key="4">
    <source>
        <dbReference type="ARBA" id="ARBA00022840"/>
    </source>
</evidence>
<keyword evidence="3" id="KW-0547">Nucleotide-binding</keyword>
<keyword evidence="4 10" id="KW-0067">ATP-binding</keyword>
<evidence type="ECO:0000259" key="9">
    <source>
        <dbReference type="PROSITE" id="PS50929"/>
    </source>
</evidence>
<keyword evidence="6 7" id="KW-0472">Membrane</keyword>
<sequence length="609" mass="68068">MFGLFERLVKAFPAESPQQPPGNLLAFCLYYCKGMKRILISLSLLSALIAILEVSLFGYLGQLVDWFATRDRATFLQQEGHSLLWMTVVILLLLPGTVFLHSLVNHQGLLGNFPMRIRWQAHRYLLGQSLGFFQHEFAGRVATKVMQTALSVRQTVLKLLDLMVYVSVYFISAFVVVFAVDWRLSLPLAVWFLVYVGILKVLLPRLEKVSERQADARSIMTGRVVDSYTNITTVKLFAHTNRETQYARDSMEKFLSTVYPQMRLVTVLNACVWFSNALLIFSTSALAIYLWLNELATPGDIAVAVSLALRLNGMSQWIMWEVAGLFENIGTVQDGMNTLSKPVAVQDQADARPLEIQGGSIEFRHASFAYDNRNKVFDELDIQIKPGEKVGLVGRSGAGKSTLVNLLLRFYDLNAGQILIDGQDIREVSQESLREHISMVTQDTSLLHRSVRENILYGRLDASEEDMIRAAKQAEAHEFIQNLSDLHGRTGYDAHVGERGVTLSGGQRQRIAIARVMLKDAPILILDEATSALDSEVEVAIQECLNKVMENKTVLAIAHRLSTIAAMDRLLVLDKGRVVESGTHAELLAKKGIYAKLWAHQTGGFLGLE</sequence>
<reference evidence="10" key="1">
    <citation type="journal article" date="2014" name="Int. J. Syst. Evol. Microbiol.">
        <title>Complete genome sequence of Corynebacterium casei LMG S-19264T (=DSM 44701T), isolated from a smear-ripened cheese.</title>
        <authorList>
            <consortium name="US DOE Joint Genome Institute (JGI-PGF)"/>
            <person name="Walter F."/>
            <person name="Albersmeier A."/>
            <person name="Kalinowski J."/>
            <person name="Ruckert C."/>
        </authorList>
    </citation>
    <scope>NUCLEOTIDE SEQUENCE</scope>
    <source>
        <strain evidence="10">CGMCC 1.7086</strain>
    </source>
</reference>
<organism evidence="10 11">
    <name type="scientific">Bowmanella pacifica</name>
    <dbReference type="NCBI Taxonomy" id="502051"/>
    <lineage>
        <taxon>Bacteria</taxon>
        <taxon>Pseudomonadati</taxon>
        <taxon>Pseudomonadota</taxon>
        <taxon>Gammaproteobacteria</taxon>
        <taxon>Alteromonadales</taxon>
        <taxon>Alteromonadaceae</taxon>
        <taxon>Bowmanella</taxon>
    </lineage>
</organism>
<feature type="transmembrane region" description="Helical" evidence="7">
    <location>
        <begin position="162"/>
        <end position="180"/>
    </location>
</feature>
<dbReference type="InterPro" id="IPR036640">
    <property type="entry name" value="ABC1_TM_sf"/>
</dbReference>
<keyword evidence="2 7" id="KW-0812">Transmembrane</keyword>
<protein>
    <submittedName>
        <fullName evidence="10">Multidrug ABC transporter ATP-binding protein</fullName>
    </submittedName>
</protein>
<evidence type="ECO:0000256" key="1">
    <source>
        <dbReference type="ARBA" id="ARBA00004651"/>
    </source>
</evidence>
<dbReference type="InterPro" id="IPR017871">
    <property type="entry name" value="ABC_transporter-like_CS"/>
</dbReference>
<dbReference type="Pfam" id="PF00005">
    <property type="entry name" value="ABC_tran"/>
    <property type="match status" value="1"/>
</dbReference>
<dbReference type="RefSeq" id="WP_188689398.1">
    <property type="nucleotide sequence ID" value="NZ_BMLS01000001.1"/>
</dbReference>
<feature type="transmembrane region" description="Helical" evidence="7">
    <location>
        <begin position="270"/>
        <end position="292"/>
    </location>
</feature>
<dbReference type="PROSITE" id="PS50929">
    <property type="entry name" value="ABC_TM1F"/>
    <property type="match status" value="1"/>
</dbReference>
<evidence type="ECO:0000256" key="2">
    <source>
        <dbReference type="ARBA" id="ARBA00022692"/>
    </source>
</evidence>
<reference evidence="10" key="2">
    <citation type="submission" date="2020-09" db="EMBL/GenBank/DDBJ databases">
        <authorList>
            <person name="Sun Q."/>
            <person name="Zhou Y."/>
        </authorList>
    </citation>
    <scope>NUCLEOTIDE SEQUENCE</scope>
    <source>
        <strain evidence="10">CGMCC 1.7086</strain>
    </source>
</reference>
<feature type="transmembrane region" description="Helical" evidence="7">
    <location>
        <begin position="39"/>
        <end position="62"/>
    </location>
</feature>
<evidence type="ECO:0000256" key="6">
    <source>
        <dbReference type="ARBA" id="ARBA00023136"/>
    </source>
</evidence>
<dbReference type="InterPro" id="IPR003593">
    <property type="entry name" value="AAA+_ATPase"/>
</dbReference>
<dbReference type="AlphaFoldDB" id="A0A917YTA6"/>
<evidence type="ECO:0000256" key="3">
    <source>
        <dbReference type="ARBA" id="ARBA00022741"/>
    </source>
</evidence>
<dbReference type="GO" id="GO:0015421">
    <property type="term" value="F:ABC-type oligopeptide transporter activity"/>
    <property type="evidence" value="ECO:0007669"/>
    <property type="project" value="TreeGrafter"/>
</dbReference>
<dbReference type="Gene3D" id="1.20.1560.10">
    <property type="entry name" value="ABC transporter type 1, transmembrane domain"/>
    <property type="match status" value="1"/>
</dbReference>
<gene>
    <name evidence="10" type="ORF">GCM10010982_03380</name>
</gene>
<dbReference type="PROSITE" id="PS00211">
    <property type="entry name" value="ABC_TRANSPORTER_1"/>
    <property type="match status" value="1"/>
</dbReference>
<keyword evidence="11" id="KW-1185">Reference proteome</keyword>
<dbReference type="FunFam" id="1.20.1560.10:FF:000070">
    <property type="entry name" value="Multidrug ABC transporter ATP-binding protein"/>
    <property type="match status" value="1"/>
</dbReference>